<dbReference type="SUPFAM" id="SSF54928">
    <property type="entry name" value="RNA-binding domain, RBD"/>
    <property type="match status" value="1"/>
</dbReference>
<dbReference type="Gene3D" id="1.20.1390.10">
    <property type="entry name" value="PWI domain"/>
    <property type="match status" value="1"/>
</dbReference>
<evidence type="ECO:0000256" key="4">
    <source>
        <dbReference type="ARBA" id="ARBA00022884"/>
    </source>
</evidence>
<feature type="coiled-coil region" evidence="8">
    <location>
        <begin position="420"/>
        <end position="454"/>
    </location>
</feature>
<dbReference type="Pfam" id="PF01480">
    <property type="entry name" value="PWI"/>
    <property type="match status" value="1"/>
</dbReference>
<dbReference type="Proteomes" id="UP000614601">
    <property type="component" value="Unassembled WGS sequence"/>
</dbReference>
<name>A0A811LDI2_9BILA</name>
<feature type="domain" description="C3H1-type" evidence="11">
    <location>
        <begin position="172"/>
        <end position="200"/>
    </location>
</feature>
<evidence type="ECO:0000259" key="10">
    <source>
        <dbReference type="PROSITE" id="PS50102"/>
    </source>
</evidence>
<dbReference type="PROSITE" id="PS50103">
    <property type="entry name" value="ZF_C3H1"/>
    <property type="match status" value="1"/>
</dbReference>
<evidence type="ECO:0000256" key="2">
    <source>
        <dbReference type="ARBA" id="ARBA00022771"/>
    </source>
</evidence>
<evidence type="ECO:0000313" key="12">
    <source>
        <dbReference type="EMBL" id="CAD5227478.1"/>
    </source>
</evidence>
<evidence type="ECO:0000313" key="13">
    <source>
        <dbReference type="Proteomes" id="UP000614601"/>
    </source>
</evidence>
<evidence type="ECO:0000256" key="3">
    <source>
        <dbReference type="ARBA" id="ARBA00022833"/>
    </source>
</evidence>
<dbReference type="Gene3D" id="3.30.70.330">
    <property type="match status" value="1"/>
</dbReference>
<keyword evidence="3 7" id="KW-0862">Zinc</keyword>
<dbReference type="EMBL" id="CAJFCW020000006">
    <property type="protein sequence ID" value="CAG9123285.1"/>
    <property type="molecule type" value="Genomic_DNA"/>
</dbReference>
<evidence type="ECO:0000256" key="5">
    <source>
        <dbReference type="ARBA" id="ARBA00043866"/>
    </source>
</evidence>
<feature type="compositionally biased region" description="Basic and acidic residues" evidence="9">
    <location>
        <begin position="148"/>
        <end position="165"/>
    </location>
</feature>
<sequence>MIIEKDDLLNEWIQKRIETLSDAEPTAFAKYVFTLLKKDANTENLRKICSDKLNVFLGNSTDEFVDSLFETIDKKSYIGKVEENSENRDVEKEEKKDKPSRRRISPPRDDKEERNRRRRSRSPDSRRRRTDRHRRSRSRSRSPHRRSDHRDDRNRRSDRAPKENRNGQQPSQRIRRRCRDFEEQGLCRRGDTCAFDHGPDPIVLDDGSIEEYQPEFRNSDASSAATTEYNPEHPQIAPKMYGDFSVPPPPLSMPNLGAPIPSPFENPMSAVAQQQRLAYMRGGMGGGPQRRGGFVGGRGRKRFNPYSQERMPVNKSTTLELRKIPIDLNKLGPINDHFAEFGTITNIQISWNGEPDTALVTFAKLPDAQAAIKSEKAVMDNRFIQVTWHKPAPPAPETAVKDESAQEVKPVIPFNTQGSYSNQVSQLEAAKAAREKAQEKLMERRKEREQQAKLQELIRLKTNVYDKYVGEVKKVYQKLVAEQEPKIKAELLKLATQVETLMKSTKAEIEDLHKEMTELAEKHKKPETKTQPETEEEPEKKELDEDAVHRLLNDSDAEKSDEEQPEERPEIDEEALLND</sequence>
<dbReference type="PANTHER" id="PTHR14398:SF0">
    <property type="entry name" value="ZINC FINGER PROTEIN SWM"/>
    <property type="match status" value="1"/>
</dbReference>
<evidence type="ECO:0008006" key="14">
    <source>
        <dbReference type="Google" id="ProtNLM"/>
    </source>
</evidence>
<dbReference type="Proteomes" id="UP000783686">
    <property type="component" value="Unassembled WGS sequence"/>
</dbReference>
<feature type="compositionally biased region" description="Basic and acidic residues" evidence="9">
    <location>
        <begin position="106"/>
        <end position="125"/>
    </location>
</feature>
<accession>A0A811LDI2</accession>
<keyword evidence="2 7" id="KW-0863">Zinc-finger</keyword>
<keyword evidence="8" id="KW-0175">Coiled coil</keyword>
<feature type="compositionally biased region" description="Basic and acidic residues" evidence="9">
    <location>
        <begin position="83"/>
        <end position="97"/>
    </location>
</feature>
<dbReference type="SUPFAM" id="SSF90229">
    <property type="entry name" value="CCCH zinc finger"/>
    <property type="match status" value="1"/>
</dbReference>
<dbReference type="InterPro" id="IPR045137">
    <property type="entry name" value="RBM26/27"/>
</dbReference>
<feature type="zinc finger region" description="C3H1-type" evidence="7">
    <location>
        <begin position="172"/>
        <end position="200"/>
    </location>
</feature>
<dbReference type="InterPro" id="IPR035979">
    <property type="entry name" value="RBD_domain_sf"/>
</dbReference>
<dbReference type="InterPro" id="IPR000571">
    <property type="entry name" value="Znf_CCCH"/>
</dbReference>
<feature type="compositionally biased region" description="Basic and acidic residues" evidence="9">
    <location>
        <begin position="527"/>
        <end position="558"/>
    </location>
</feature>
<feature type="compositionally biased region" description="Basic residues" evidence="9">
    <location>
        <begin position="126"/>
        <end position="147"/>
    </location>
</feature>
<feature type="domain" description="RRM" evidence="10">
    <location>
        <begin position="317"/>
        <end position="391"/>
    </location>
</feature>
<dbReference type="InterPro" id="IPR002483">
    <property type="entry name" value="PWI_dom"/>
</dbReference>
<organism evidence="12 13">
    <name type="scientific">Bursaphelenchus okinawaensis</name>
    <dbReference type="NCBI Taxonomy" id="465554"/>
    <lineage>
        <taxon>Eukaryota</taxon>
        <taxon>Metazoa</taxon>
        <taxon>Ecdysozoa</taxon>
        <taxon>Nematoda</taxon>
        <taxon>Chromadorea</taxon>
        <taxon>Rhabditida</taxon>
        <taxon>Tylenchina</taxon>
        <taxon>Tylenchomorpha</taxon>
        <taxon>Aphelenchoidea</taxon>
        <taxon>Aphelenchoididae</taxon>
        <taxon>Bursaphelenchus</taxon>
    </lineage>
</organism>
<evidence type="ECO:0000256" key="6">
    <source>
        <dbReference type="PROSITE-ProRule" id="PRU00176"/>
    </source>
</evidence>
<keyword evidence="4 6" id="KW-0694">RNA-binding</keyword>
<keyword evidence="1 7" id="KW-0479">Metal-binding</keyword>
<dbReference type="SMART" id="SM00356">
    <property type="entry name" value="ZnF_C3H1"/>
    <property type="match status" value="1"/>
</dbReference>
<comment type="caution">
    <text evidence="12">The sequence shown here is derived from an EMBL/GenBank/DDBJ whole genome shotgun (WGS) entry which is preliminary data.</text>
</comment>
<feature type="region of interest" description="Disordered" evidence="9">
    <location>
        <begin position="282"/>
        <end position="305"/>
    </location>
</feature>
<evidence type="ECO:0000256" key="9">
    <source>
        <dbReference type="SAM" id="MobiDB-lite"/>
    </source>
</evidence>
<reference evidence="12" key="1">
    <citation type="submission" date="2020-09" db="EMBL/GenBank/DDBJ databases">
        <authorList>
            <person name="Kikuchi T."/>
        </authorList>
    </citation>
    <scope>NUCLEOTIDE SEQUENCE</scope>
    <source>
        <strain evidence="12">SH1</strain>
    </source>
</reference>
<keyword evidence="13" id="KW-1185">Reference proteome</keyword>
<gene>
    <name evidence="12" type="ORF">BOKJ2_LOCUS12193</name>
</gene>
<dbReference type="InterPro" id="IPR000504">
    <property type="entry name" value="RRM_dom"/>
</dbReference>
<dbReference type="GO" id="GO:0008270">
    <property type="term" value="F:zinc ion binding"/>
    <property type="evidence" value="ECO:0007669"/>
    <property type="project" value="UniProtKB-KW"/>
</dbReference>
<dbReference type="OrthoDB" id="443401at2759"/>
<dbReference type="AlphaFoldDB" id="A0A811LDI2"/>
<dbReference type="PANTHER" id="PTHR14398">
    <property type="entry name" value="RNA RECOGNITION RRM/RNP DOMAIN"/>
    <property type="match status" value="1"/>
</dbReference>
<protein>
    <recommendedName>
        <fullName evidence="14">C3H1-type domain-containing protein</fullName>
    </recommendedName>
</protein>
<evidence type="ECO:0000256" key="7">
    <source>
        <dbReference type="PROSITE-ProRule" id="PRU00723"/>
    </source>
</evidence>
<evidence type="ECO:0000256" key="8">
    <source>
        <dbReference type="SAM" id="Coils"/>
    </source>
</evidence>
<comment type="function">
    <text evidence="5">May be involved in the turnover of nuclear polyadenylated (pA+) RNA.</text>
</comment>
<dbReference type="CDD" id="cd12257">
    <property type="entry name" value="RRM1_RBM26_like"/>
    <property type="match status" value="1"/>
</dbReference>
<dbReference type="EMBL" id="CAJFDH010000006">
    <property type="protein sequence ID" value="CAD5227478.1"/>
    <property type="molecule type" value="Genomic_DNA"/>
</dbReference>
<feature type="compositionally biased region" description="Gly residues" evidence="9">
    <location>
        <begin position="282"/>
        <end position="297"/>
    </location>
</feature>
<dbReference type="GO" id="GO:0003723">
    <property type="term" value="F:RNA binding"/>
    <property type="evidence" value="ECO:0007669"/>
    <property type="project" value="UniProtKB-UniRule"/>
</dbReference>
<evidence type="ECO:0000259" key="11">
    <source>
        <dbReference type="PROSITE" id="PS50103"/>
    </source>
</evidence>
<feature type="compositionally biased region" description="Acidic residues" evidence="9">
    <location>
        <begin position="559"/>
        <end position="579"/>
    </location>
</feature>
<dbReference type="GO" id="GO:0005634">
    <property type="term" value="C:nucleus"/>
    <property type="evidence" value="ECO:0007669"/>
    <property type="project" value="TreeGrafter"/>
</dbReference>
<dbReference type="InterPro" id="IPR036855">
    <property type="entry name" value="Znf_CCCH_sf"/>
</dbReference>
<dbReference type="InterPro" id="IPR012677">
    <property type="entry name" value="Nucleotide-bd_a/b_plait_sf"/>
</dbReference>
<feature type="region of interest" description="Disordered" evidence="9">
    <location>
        <begin position="514"/>
        <end position="579"/>
    </location>
</feature>
<feature type="region of interest" description="Disordered" evidence="9">
    <location>
        <begin position="83"/>
        <end position="176"/>
    </location>
</feature>
<dbReference type="Pfam" id="PF00642">
    <property type="entry name" value="zf-CCCH"/>
    <property type="match status" value="1"/>
</dbReference>
<dbReference type="PROSITE" id="PS50102">
    <property type="entry name" value="RRM"/>
    <property type="match status" value="1"/>
</dbReference>
<evidence type="ECO:0000256" key="1">
    <source>
        <dbReference type="ARBA" id="ARBA00022723"/>
    </source>
</evidence>
<proteinExistence type="predicted"/>